<dbReference type="Gene3D" id="3.30.50.10">
    <property type="entry name" value="Erythroid Transcription Factor GATA-1, subunit A"/>
    <property type="match status" value="1"/>
</dbReference>
<reference evidence="12" key="1">
    <citation type="journal article" date="2008" name="Nat. Genet.">
        <title>The Pristionchus pacificus genome provides a unique perspective on nematode lifestyle and parasitism.</title>
        <authorList>
            <person name="Dieterich C."/>
            <person name="Clifton S.W."/>
            <person name="Schuster L.N."/>
            <person name="Chinwalla A."/>
            <person name="Delehaunty K."/>
            <person name="Dinkelacker I."/>
            <person name="Fulton L."/>
            <person name="Fulton R."/>
            <person name="Godfrey J."/>
            <person name="Minx P."/>
            <person name="Mitreva M."/>
            <person name="Roeseler W."/>
            <person name="Tian H."/>
            <person name="Witte H."/>
            <person name="Yang S.P."/>
            <person name="Wilson R.K."/>
            <person name="Sommer R.J."/>
        </authorList>
    </citation>
    <scope>NUCLEOTIDE SEQUENCE [LARGE SCALE GENOMIC DNA]</scope>
    <source>
        <strain evidence="12">PS312</strain>
    </source>
</reference>
<dbReference type="InterPro" id="IPR001723">
    <property type="entry name" value="Nuclear_hrmn_rcpt"/>
</dbReference>
<evidence type="ECO:0000256" key="9">
    <source>
        <dbReference type="ARBA" id="ARBA00023242"/>
    </source>
</evidence>
<dbReference type="OrthoDB" id="10006908at2759"/>
<comment type="subcellular location">
    <subcellularLocation>
        <location evidence="1 10">Nucleus</location>
    </subcellularLocation>
</comment>
<evidence type="ECO:0000256" key="5">
    <source>
        <dbReference type="ARBA" id="ARBA00023015"/>
    </source>
</evidence>
<keyword evidence="6 10" id="KW-0238">DNA-binding</keyword>
<evidence type="ECO:0000256" key="2">
    <source>
        <dbReference type="ARBA" id="ARBA00022723"/>
    </source>
</evidence>
<keyword evidence="5 10" id="KW-0805">Transcription regulation</keyword>
<dbReference type="GO" id="GO:0008270">
    <property type="term" value="F:zinc ion binding"/>
    <property type="evidence" value="ECO:0007669"/>
    <property type="project" value="UniProtKB-KW"/>
</dbReference>
<dbReference type="PANTHER" id="PTHR48092">
    <property type="entry name" value="KNIRPS-RELATED PROTEIN-RELATED"/>
    <property type="match status" value="1"/>
</dbReference>
<accession>A0A2A6B4Y1</accession>
<evidence type="ECO:0000256" key="7">
    <source>
        <dbReference type="ARBA" id="ARBA00023163"/>
    </source>
</evidence>
<keyword evidence="8 10" id="KW-0675">Receptor</keyword>
<dbReference type="SUPFAM" id="SSF57716">
    <property type="entry name" value="Glucocorticoid receptor-like (DNA-binding domain)"/>
    <property type="match status" value="1"/>
</dbReference>
<dbReference type="GO" id="GO:0030154">
    <property type="term" value="P:cell differentiation"/>
    <property type="evidence" value="ECO:0000318"/>
    <property type="project" value="GO_Central"/>
</dbReference>
<evidence type="ECO:0000313" key="12">
    <source>
        <dbReference type="Proteomes" id="UP000005239"/>
    </source>
</evidence>
<dbReference type="Gene3D" id="1.10.565.10">
    <property type="entry name" value="Retinoid X Receptor"/>
    <property type="match status" value="1"/>
</dbReference>
<sequence>MFPECLLAQLAEPPHRETQSLIYAEDEEKMCTDLSAQLLRPEPLKPSAFRVFCPRPVYVSAPLDYRTPPLTPFYSTPSATPFRSTPSSPFAPVNKTDSNHLSSFTEFLTRIALNSAQRKCSDASSLFSMSSSPVVVKLEVDDEEISADNAERYAWIAHYKHRTAYTTTAHPPEKDACAICEDRASGLHYGITTCEGCKGFFKRTVQNKRIYSCAQADSGHCSIRRERRNRCQYCRFCRCLSEGMVLEAVREDRTPGGRNGAAIYNAYHQNRRRKVAAGCVVRSGSSTSPSSSSPPSVVVVVAPCHSSEELPVPDERRHQPLGKSLIEDMIEIDCIDRLINLKGLRVITTKDSDDNGPCHRLSRIGDEIVEQLVEWTKQLPFFTELPIDVHTHLLTQRWAELVLLSACFYALSHTSPHPLPPTSEDAVTTTTDDDEISLVDPTVNLRILQRRLSIVMGKEIPLDHVEREAGSLVDKFTALLYTFSRLNLNIDAYVCLKAITLLNFAPPASGVSLMRDSHIRKVQLIQDQFVKALQIQLIGEKDGGARLSDILTWLPLLHSAASVLLHSKMFYVPFLICKTPQRLPDL</sequence>
<organism evidence="11 12">
    <name type="scientific">Pristionchus pacificus</name>
    <name type="common">Parasitic nematode worm</name>
    <dbReference type="NCBI Taxonomy" id="54126"/>
    <lineage>
        <taxon>Eukaryota</taxon>
        <taxon>Metazoa</taxon>
        <taxon>Ecdysozoa</taxon>
        <taxon>Nematoda</taxon>
        <taxon>Chromadorea</taxon>
        <taxon>Rhabditida</taxon>
        <taxon>Rhabditina</taxon>
        <taxon>Diplogasteromorpha</taxon>
        <taxon>Diplogasteroidea</taxon>
        <taxon>Neodiplogasteridae</taxon>
        <taxon>Pristionchus</taxon>
    </lineage>
</organism>
<keyword evidence="9 10" id="KW-0539">Nucleus</keyword>
<dbReference type="Pfam" id="PF00104">
    <property type="entry name" value="Hormone_recep"/>
    <property type="match status" value="1"/>
</dbReference>
<evidence type="ECO:0000256" key="8">
    <source>
        <dbReference type="ARBA" id="ARBA00023170"/>
    </source>
</evidence>
<dbReference type="PRINTS" id="PR00398">
    <property type="entry name" value="STRDHORMONER"/>
</dbReference>
<evidence type="ECO:0000256" key="6">
    <source>
        <dbReference type="ARBA" id="ARBA00023125"/>
    </source>
</evidence>
<keyword evidence="2 10" id="KW-0479">Metal-binding</keyword>
<dbReference type="SUPFAM" id="SSF48508">
    <property type="entry name" value="Nuclear receptor ligand-binding domain"/>
    <property type="match status" value="1"/>
</dbReference>
<accession>A0A8R1YEK7</accession>
<dbReference type="AlphaFoldDB" id="A0A2A6B4Y1"/>
<reference evidence="11" key="2">
    <citation type="submission" date="2022-06" db="UniProtKB">
        <authorList>
            <consortium name="EnsemblMetazoa"/>
        </authorList>
    </citation>
    <scope>IDENTIFICATION</scope>
    <source>
        <strain evidence="11">PS312</strain>
    </source>
</reference>
<dbReference type="GO" id="GO:0000978">
    <property type="term" value="F:RNA polymerase II cis-regulatory region sequence-specific DNA binding"/>
    <property type="evidence" value="ECO:0000318"/>
    <property type="project" value="GO_Central"/>
</dbReference>
<dbReference type="GO" id="GO:0006357">
    <property type="term" value="P:regulation of transcription by RNA polymerase II"/>
    <property type="evidence" value="ECO:0000318"/>
    <property type="project" value="GO_Central"/>
</dbReference>
<dbReference type="FunFam" id="3.30.50.10:FF:000006">
    <property type="entry name" value="Nuclear receptor subfamily 5 group A member"/>
    <property type="match status" value="1"/>
</dbReference>
<evidence type="ECO:0000256" key="3">
    <source>
        <dbReference type="ARBA" id="ARBA00022771"/>
    </source>
</evidence>
<dbReference type="InterPro" id="IPR000536">
    <property type="entry name" value="Nucl_hrmn_rcpt_lig-bd"/>
</dbReference>
<dbReference type="SMART" id="SM00399">
    <property type="entry name" value="ZnF_C4"/>
    <property type="match status" value="1"/>
</dbReference>
<evidence type="ECO:0000256" key="10">
    <source>
        <dbReference type="RuleBase" id="RU004334"/>
    </source>
</evidence>
<dbReference type="GO" id="GO:0004879">
    <property type="term" value="F:nuclear receptor activity"/>
    <property type="evidence" value="ECO:0000318"/>
    <property type="project" value="GO_Central"/>
</dbReference>
<dbReference type="GO" id="GO:0005634">
    <property type="term" value="C:nucleus"/>
    <property type="evidence" value="ECO:0007669"/>
    <property type="project" value="UniProtKB-SubCell"/>
</dbReference>
<comment type="similarity">
    <text evidence="10">Belongs to the nuclear hormone receptor family.</text>
</comment>
<dbReference type="InterPro" id="IPR035500">
    <property type="entry name" value="NHR-like_dom_sf"/>
</dbReference>
<dbReference type="Pfam" id="PF00105">
    <property type="entry name" value="zf-C4"/>
    <property type="match status" value="1"/>
</dbReference>
<protein>
    <submittedName>
        <fullName evidence="11">Nhr-91</fullName>
    </submittedName>
</protein>
<dbReference type="PROSITE" id="PS51030">
    <property type="entry name" value="NUCLEAR_REC_DBD_2"/>
    <property type="match status" value="1"/>
</dbReference>
<gene>
    <name evidence="11" type="primary">WBGene00096517</name>
</gene>
<dbReference type="InterPro" id="IPR050200">
    <property type="entry name" value="Nuclear_hormone_rcpt_NR3"/>
</dbReference>
<dbReference type="InterPro" id="IPR013088">
    <property type="entry name" value="Znf_NHR/GATA"/>
</dbReference>
<keyword evidence="3 10" id="KW-0863">Zinc-finger</keyword>
<dbReference type="Proteomes" id="UP000005239">
    <property type="component" value="Unassembled WGS sequence"/>
</dbReference>
<dbReference type="GO" id="GO:0007399">
    <property type="term" value="P:nervous system development"/>
    <property type="evidence" value="ECO:0000318"/>
    <property type="project" value="GO_Central"/>
</dbReference>
<dbReference type="PRINTS" id="PR00047">
    <property type="entry name" value="STROIDFINGER"/>
</dbReference>
<keyword evidence="12" id="KW-1185">Reference proteome</keyword>
<name>A0A2A6B4Y1_PRIPA</name>
<evidence type="ECO:0000313" key="11">
    <source>
        <dbReference type="EnsemblMetazoa" id="PPA06963.1"/>
    </source>
</evidence>
<dbReference type="PROSITE" id="PS51843">
    <property type="entry name" value="NR_LBD"/>
    <property type="match status" value="1"/>
</dbReference>
<keyword evidence="7 10" id="KW-0804">Transcription</keyword>
<dbReference type="InterPro" id="IPR001628">
    <property type="entry name" value="Znf_hrmn_rcpt"/>
</dbReference>
<proteinExistence type="inferred from homology"/>
<dbReference type="EnsemblMetazoa" id="PPA06963.1">
    <property type="protein sequence ID" value="PPA06963.1"/>
    <property type="gene ID" value="WBGene00096517"/>
</dbReference>
<evidence type="ECO:0000256" key="1">
    <source>
        <dbReference type="ARBA" id="ARBA00004123"/>
    </source>
</evidence>
<dbReference type="PROSITE" id="PS00031">
    <property type="entry name" value="NUCLEAR_REC_DBD_1"/>
    <property type="match status" value="1"/>
</dbReference>
<evidence type="ECO:0000256" key="4">
    <source>
        <dbReference type="ARBA" id="ARBA00022833"/>
    </source>
</evidence>
<keyword evidence="4 10" id="KW-0862">Zinc</keyword>
<dbReference type="SMART" id="SM00430">
    <property type="entry name" value="HOLI"/>
    <property type="match status" value="1"/>
</dbReference>